<feature type="transmembrane region" description="Helical" evidence="1">
    <location>
        <begin position="398"/>
        <end position="418"/>
    </location>
</feature>
<dbReference type="InterPro" id="IPR050640">
    <property type="entry name" value="Bact_2-comp_sensor_kinase"/>
</dbReference>
<proteinExistence type="predicted"/>
<name>A0ABW5KH09_9SPHI</name>
<comment type="caution">
    <text evidence="3">The sequence shown here is derived from an EMBL/GenBank/DDBJ whole genome shotgun (WGS) entry which is preliminary data.</text>
</comment>
<evidence type="ECO:0000259" key="2">
    <source>
        <dbReference type="Pfam" id="PF06580"/>
    </source>
</evidence>
<dbReference type="EC" id="2.7.13.3" evidence="3"/>
<dbReference type="InterPro" id="IPR011990">
    <property type="entry name" value="TPR-like_helical_dom_sf"/>
</dbReference>
<dbReference type="Gene3D" id="3.30.565.10">
    <property type="entry name" value="Histidine kinase-like ATPase, C-terminal domain"/>
    <property type="match status" value="1"/>
</dbReference>
<keyword evidence="3" id="KW-0808">Transferase</keyword>
<dbReference type="InterPro" id="IPR010559">
    <property type="entry name" value="Sig_transdc_His_kin_internal"/>
</dbReference>
<keyword evidence="1" id="KW-0472">Membrane</keyword>
<dbReference type="Proteomes" id="UP001597545">
    <property type="component" value="Unassembled WGS sequence"/>
</dbReference>
<keyword evidence="4" id="KW-1185">Reference proteome</keyword>
<feature type="domain" description="Signal transduction histidine kinase internal region" evidence="2">
    <location>
        <begin position="440"/>
        <end position="519"/>
    </location>
</feature>
<evidence type="ECO:0000256" key="1">
    <source>
        <dbReference type="SAM" id="Phobius"/>
    </source>
</evidence>
<reference evidence="4" key="1">
    <citation type="journal article" date="2019" name="Int. J. Syst. Evol. Microbiol.">
        <title>The Global Catalogue of Microorganisms (GCM) 10K type strain sequencing project: providing services to taxonomists for standard genome sequencing and annotation.</title>
        <authorList>
            <consortium name="The Broad Institute Genomics Platform"/>
            <consortium name="The Broad Institute Genome Sequencing Center for Infectious Disease"/>
            <person name="Wu L."/>
            <person name="Ma J."/>
        </authorList>
    </citation>
    <scope>NUCLEOTIDE SEQUENCE [LARGE SCALE GENOMIC DNA]</scope>
    <source>
        <strain evidence="4">KCTC 42662</strain>
    </source>
</reference>
<evidence type="ECO:0000313" key="4">
    <source>
        <dbReference type="Proteomes" id="UP001597545"/>
    </source>
</evidence>
<dbReference type="SUPFAM" id="SSF55874">
    <property type="entry name" value="ATPase domain of HSP90 chaperone/DNA topoisomerase II/histidine kinase"/>
    <property type="match status" value="1"/>
</dbReference>
<evidence type="ECO:0000313" key="3">
    <source>
        <dbReference type="EMBL" id="MFD2547295.1"/>
    </source>
</evidence>
<dbReference type="GO" id="GO:0004673">
    <property type="term" value="F:protein histidine kinase activity"/>
    <property type="evidence" value="ECO:0007669"/>
    <property type="project" value="UniProtKB-EC"/>
</dbReference>
<dbReference type="InterPro" id="IPR036890">
    <property type="entry name" value="HATPase_C_sf"/>
</dbReference>
<feature type="transmembrane region" description="Helical" evidence="1">
    <location>
        <begin position="7"/>
        <end position="26"/>
    </location>
</feature>
<dbReference type="PANTHER" id="PTHR34220:SF7">
    <property type="entry name" value="SENSOR HISTIDINE KINASE YPDA"/>
    <property type="match status" value="1"/>
</dbReference>
<dbReference type="Gene3D" id="1.25.40.10">
    <property type="entry name" value="Tetratricopeptide repeat domain"/>
    <property type="match status" value="1"/>
</dbReference>
<protein>
    <submittedName>
        <fullName evidence="3">Sensor histidine kinase</fullName>
        <ecNumber evidence="3">2.7.13.3</ecNumber>
    </submittedName>
</protein>
<dbReference type="SUPFAM" id="SSF48452">
    <property type="entry name" value="TPR-like"/>
    <property type="match status" value="1"/>
</dbReference>
<keyword evidence="1" id="KW-1133">Transmembrane helix</keyword>
<accession>A0ABW5KH09</accession>
<keyword evidence="3" id="KW-0418">Kinase</keyword>
<dbReference type="RefSeq" id="WP_380901910.1">
    <property type="nucleotide sequence ID" value="NZ_JBHUEG010000007.1"/>
</dbReference>
<dbReference type="EMBL" id="JBHULR010000003">
    <property type="protein sequence ID" value="MFD2547295.1"/>
    <property type="molecule type" value="Genomic_DNA"/>
</dbReference>
<dbReference type="PANTHER" id="PTHR34220">
    <property type="entry name" value="SENSOR HISTIDINE KINASE YPDA"/>
    <property type="match status" value="1"/>
</dbReference>
<organism evidence="3 4">
    <name type="scientific">Sphingobacterium suaedae</name>
    <dbReference type="NCBI Taxonomy" id="1686402"/>
    <lineage>
        <taxon>Bacteria</taxon>
        <taxon>Pseudomonadati</taxon>
        <taxon>Bacteroidota</taxon>
        <taxon>Sphingobacteriia</taxon>
        <taxon>Sphingobacteriales</taxon>
        <taxon>Sphingobacteriaceae</taxon>
        <taxon>Sphingobacterium</taxon>
    </lineage>
</organism>
<dbReference type="Pfam" id="PF06580">
    <property type="entry name" value="His_kinase"/>
    <property type="match status" value="1"/>
</dbReference>
<keyword evidence="1" id="KW-0812">Transmembrane</keyword>
<gene>
    <name evidence="3" type="ORF">ACFSR5_06495</name>
</gene>
<sequence>MTTYLTTLAKVITIVIGSVCTAFLFFSCQHQDSPKTYPTEYADRDSILKNRLIAMDTLSAKRRSAYLERALDELEQEQDYKDNPYYWIVKSFHERSLNSRDSIRSNLSNVDSMGLTPDIYALKEYLLINEQIAIDKHIDAERMEQIIHERNKIERSQSVYVYLWDDLLAMSFYNNHDPNKSLHYVKEYMMHHPLRSNDRMRQRYYDIRFMIAQRVEDTVEMEIYLDSCRQLAVAIQDSAALMRSYDYEGQLYSLHGRHDQAIASFRKFFNYHQRTGKLQFYMFNNLAKAFYESNQLDSTIKYLEMSEEWGKQTDKRHVRTLSELDMLSDAYASKGDFRKAWLIKTKQYEDFKTSTLELQREKMAEISTKYETQKKDHDIQMLTSTNTLNRQILVQQRWIFVILFVLLVFALVFTYKMYKEKLLKAKHDQLVLENKQYLLEQKNRQNQLNPHFIYNSIANLQGLIGADQKQEANRYLVALTKLIRDILELNRQDFITLGQEVRSLHNYIILQQMRFSESFAFTIETNDLDVDEILIPPMLVQPFVENAIEYGMKNIAYKGLLHIIFSQDEDYLIVSITDNGLGVQTTEQENSNKQSLAQVITRERLALLYGAQEHNASLALFPNYLPSGRGYKVEIRMPLKYSFN</sequence>